<proteinExistence type="inferred from homology"/>
<keyword evidence="4" id="KW-0547">Nucleotide-binding</keyword>
<dbReference type="Gene3D" id="3.30.200.20">
    <property type="entry name" value="Phosphorylase Kinase, domain 1"/>
    <property type="match status" value="1"/>
</dbReference>
<dbReference type="InterPro" id="IPR000719">
    <property type="entry name" value="Prot_kinase_dom"/>
</dbReference>
<protein>
    <submittedName>
        <fullName evidence="10">MAP kinase-activated protein kinase 5-like isoform X1</fullName>
    </submittedName>
</protein>
<reference evidence="10" key="1">
    <citation type="submission" date="2025-08" db="UniProtKB">
        <authorList>
            <consortium name="RefSeq"/>
        </authorList>
    </citation>
    <scope>IDENTIFICATION</scope>
    <source>
        <tissue evidence="10">Tentacle</tissue>
    </source>
</reference>
<dbReference type="KEGG" id="aten:116288462"/>
<keyword evidence="5" id="KW-0418">Kinase</keyword>
<dbReference type="FunCoup" id="A0A6P8HEX7">
    <property type="interactions" value="2744"/>
</dbReference>
<evidence type="ECO:0000256" key="3">
    <source>
        <dbReference type="ARBA" id="ARBA00022679"/>
    </source>
</evidence>
<dbReference type="InterPro" id="IPR008271">
    <property type="entry name" value="Ser/Thr_kinase_AS"/>
</dbReference>
<keyword evidence="9" id="KW-1185">Reference proteome</keyword>
<evidence type="ECO:0000313" key="9">
    <source>
        <dbReference type="Proteomes" id="UP000515163"/>
    </source>
</evidence>
<dbReference type="PROSITE" id="PS50011">
    <property type="entry name" value="PROTEIN_KINASE_DOM"/>
    <property type="match status" value="1"/>
</dbReference>
<evidence type="ECO:0000313" key="10">
    <source>
        <dbReference type="RefSeq" id="XP_031551115.1"/>
    </source>
</evidence>
<keyword evidence="6" id="KW-0067">ATP-binding</keyword>
<feature type="domain" description="Protein kinase" evidence="8">
    <location>
        <begin position="24"/>
        <end position="306"/>
    </location>
</feature>
<sequence>MAEEQKERRELVMKITPLEDDYEVNWTKKLGSGISGPVRECTSKRTGVKYALKCLMDNPKSKSEARCHYMCSGHSNIVTAIDVYANKIVLPGEMKPSPRILMVLELMEGGELFEQIRTRRKFTEKEAMILTSEITQALYHCHSFNVAHRDLKPENLLLVSRDEEMVVKLADFGFAKVDQGDLVTPQFTPYYVSPQVLEAQRIHRAQKSGRFPFLAKPYTYDKSCDMWSLGVVIYIMLCGYPPFYSEVPRKQLSQGMRRRIMAGQFTFPDPEWSKISNEAKDVVSKLLCVEPGQRLSVVELLEHPWLQHQDKNDEDVILETPARITADEEAFEEAMTAHNVRLTEMRISDRVVSLKSISKAHNPILERRKHIAKHRMDEEAPSIVPSQVDNVNQDAIKSLRDVIAFCIMPPKNNTEEYCAEEELSKLVKKALEHNSTSQELKDALSQESWQDDKFLDSVDKRRLAKAVRSIVHSMRAYSTIIFVVVIIVIIIIISVIACIRGSRKLY</sequence>
<dbReference type="AlphaFoldDB" id="A0A6P8HEX7"/>
<keyword evidence="7" id="KW-1133">Transmembrane helix</keyword>
<evidence type="ECO:0000256" key="5">
    <source>
        <dbReference type="ARBA" id="ARBA00022777"/>
    </source>
</evidence>
<dbReference type="GO" id="GO:0005524">
    <property type="term" value="F:ATP binding"/>
    <property type="evidence" value="ECO:0007669"/>
    <property type="project" value="UniProtKB-KW"/>
</dbReference>
<evidence type="ECO:0000256" key="6">
    <source>
        <dbReference type="ARBA" id="ARBA00022840"/>
    </source>
</evidence>
<dbReference type="Pfam" id="PF00069">
    <property type="entry name" value="Pkinase"/>
    <property type="match status" value="1"/>
</dbReference>
<gene>
    <name evidence="10" type="primary">LOC116288462</name>
</gene>
<dbReference type="PANTHER" id="PTHR24349">
    <property type="entry name" value="SERINE/THREONINE-PROTEIN KINASE"/>
    <property type="match status" value="1"/>
</dbReference>
<evidence type="ECO:0000256" key="1">
    <source>
        <dbReference type="ARBA" id="ARBA00006692"/>
    </source>
</evidence>
<dbReference type="GO" id="GO:0004674">
    <property type="term" value="F:protein serine/threonine kinase activity"/>
    <property type="evidence" value="ECO:0007669"/>
    <property type="project" value="UniProtKB-KW"/>
</dbReference>
<evidence type="ECO:0000256" key="7">
    <source>
        <dbReference type="SAM" id="Phobius"/>
    </source>
</evidence>
<keyword evidence="7" id="KW-0472">Membrane</keyword>
<name>A0A6P8HEX7_ACTTE</name>
<accession>A0A6P8HEX7</accession>
<dbReference type="SMART" id="SM00220">
    <property type="entry name" value="S_TKc"/>
    <property type="match status" value="1"/>
</dbReference>
<keyword evidence="7" id="KW-0812">Transmembrane</keyword>
<comment type="similarity">
    <text evidence="1">Belongs to the protein kinase superfamily. CAMK Ser/Thr protein kinase family.</text>
</comment>
<dbReference type="RefSeq" id="XP_031551115.1">
    <property type="nucleotide sequence ID" value="XM_031695255.1"/>
</dbReference>
<evidence type="ECO:0000259" key="8">
    <source>
        <dbReference type="PROSITE" id="PS50011"/>
    </source>
</evidence>
<dbReference type="OrthoDB" id="40902at2759"/>
<evidence type="ECO:0000256" key="2">
    <source>
        <dbReference type="ARBA" id="ARBA00022527"/>
    </source>
</evidence>
<dbReference type="SUPFAM" id="SSF56112">
    <property type="entry name" value="Protein kinase-like (PK-like)"/>
    <property type="match status" value="1"/>
</dbReference>
<dbReference type="InterPro" id="IPR011009">
    <property type="entry name" value="Kinase-like_dom_sf"/>
</dbReference>
<dbReference type="InParanoid" id="A0A6P8HEX7"/>
<dbReference type="GeneID" id="116288462"/>
<dbReference type="Gene3D" id="1.10.510.10">
    <property type="entry name" value="Transferase(Phosphotransferase) domain 1"/>
    <property type="match status" value="1"/>
</dbReference>
<keyword evidence="3" id="KW-0808">Transferase</keyword>
<dbReference type="InterPro" id="IPR050205">
    <property type="entry name" value="CDPK_Ser/Thr_kinases"/>
</dbReference>
<keyword evidence="2" id="KW-0723">Serine/threonine-protein kinase</keyword>
<feature type="transmembrane region" description="Helical" evidence="7">
    <location>
        <begin position="476"/>
        <end position="499"/>
    </location>
</feature>
<evidence type="ECO:0000256" key="4">
    <source>
        <dbReference type="ARBA" id="ARBA00022741"/>
    </source>
</evidence>
<dbReference type="PROSITE" id="PS00108">
    <property type="entry name" value="PROTEIN_KINASE_ST"/>
    <property type="match status" value="1"/>
</dbReference>
<organism evidence="9 10">
    <name type="scientific">Actinia tenebrosa</name>
    <name type="common">Australian red waratah sea anemone</name>
    <dbReference type="NCBI Taxonomy" id="6105"/>
    <lineage>
        <taxon>Eukaryota</taxon>
        <taxon>Metazoa</taxon>
        <taxon>Cnidaria</taxon>
        <taxon>Anthozoa</taxon>
        <taxon>Hexacorallia</taxon>
        <taxon>Actiniaria</taxon>
        <taxon>Actiniidae</taxon>
        <taxon>Actinia</taxon>
    </lineage>
</organism>
<dbReference type="Proteomes" id="UP000515163">
    <property type="component" value="Unplaced"/>
</dbReference>